<reference evidence="2" key="2">
    <citation type="submission" date="2023-03" db="EMBL/GenBank/DDBJ databases">
        <authorList>
            <person name="Inwood S.N."/>
            <person name="Skelly J.G."/>
            <person name="Guhlin J."/>
            <person name="Harrop T.W.R."/>
            <person name="Goldson S.G."/>
            <person name="Dearden P.K."/>
        </authorList>
    </citation>
    <scope>NUCLEOTIDE SEQUENCE</scope>
    <source>
        <strain evidence="2">Lincoln</strain>
        <tissue evidence="2">Whole body</tissue>
    </source>
</reference>
<proteinExistence type="predicted"/>
<accession>A0AA39FTI1</accession>
<feature type="compositionally biased region" description="Low complexity" evidence="1">
    <location>
        <begin position="133"/>
        <end position="143"/>
    </location>
</feature>
<name>A0AA39FTI1_MICHY</name>
<protein>
    <submittedName>
        <fullName evidence="2">Uncharacterized protein</fullName>
    </submittedName>
</protein>
<dbReference type="EMBL" id="JAQQBR010000005">
    <property type="protein sequence ID" value="KAK0175205.1"/>
    <property type="molecule type" value="Genomic_DNA"/>
</dbReference>
<evidence type="ECO:0000256" key="1">
    <source>
        <dbReference type="SAM" id="MobiDB-lite"/>
    </source>
</evidence>
<evidence type="ECO:0000313" key="2">
    <source>
        <dbReference type="EMBL" id="KAK0175205.1"/>
    </source>
</evidence>
<evidence type="ECO:0000313" key="3">
    <source>
        <dbReference type="Proteomes" id="UP001168972"/>
    </source>
</evidence>
<dbReference type="AlphaFoldDB" id="A0AA39FTI1"/>
<organism evidence="2 3">
    <name type="scientific">Microctonus hyperodae</name>
    <name type="common">Parasitoid wasp</name>
    <dbReference type="NCBI Taxonomy" id="165561"/>
    <lineage>
        <taxon>Eukaryota</taxon>
        <taxon>Metazoa</taxon>
        <taxon>Ecdysozoa</taxon>
        <taxon>Arthropoda</taxon>
        <taxon>Hexapoda</taxon>
        <taxon>Insecta</taxon>
        <taxon>Pterygota</taxon>
        <taxon>Neoptera</taxon>
        <taxon>Endopterygota</taxon>
        <taxon>Hymenoptera</taxon>
        <taxon>Apocrita</taxon>
        <taxon>Ichneumonoidea</taxon>
        <taxon>Braconidae</taxon>
        <taxon>Euphorinae</taxon>
        <taxon>Microctonus</taxon>
    </lineage>
</organism>
<sequence length="269" mass="28810">MKDKRQRMALAWPYAMYTDPTIAATILAAASAASLPSPYHGGPGIPSSHLGVSPNYPAAAAAAYYAARYNPYSGNAAAAVAAAGLHRPHPQSAAYPPPPPPHHPHLLQPHPSLAPLHLTSLAVPPVSNGYVGTPTTQSQQTTPATPPSFRPAHLPELSPSHSDTSSDCDCNGNVHQHHNHQQIQQQQLQQQHLIDHNINNNDKISPIKISPVGLNLVGLPAHIQSIQGAFESKTAMNYHHINTNANVQTSKIEPPKLFQPYKTDISEKA</sequence>
<gene>
    <name evidence="2" type="ORF">PV327_008974</name>
</gene>
<keyword evidence="3" id="KW-1185">Reference proteome</keyword>
<reference evidence="2" key="1">
    <citation type="journal article" date="2023" name="bioRxiv">
        <title>Scaffold-level genome assemblies of two parasitoid biocontrol wasps reveal the parthenogenesis mechanism and an associated novel virus.</title>
        <authorList>
            <person name="Inwood S."/>
            <person name="Skelly J."/>
            <person name="Guhlin J."/>
            <person name="Harrop T."/>
            <person name="Goldson S."/>
            <person name="Dearden P."/>
        </authorList>
    </citation>
    <scope>NUCLEOTIDE SEQUENCE</scope>
    <source>
        <strain evidence="2">Lincoln</strain>
        <tissue evidence="2">Whole body</tissue>
    </source>
</reference>
<dbReference type="Proteomes" id="UP001168972">
    <property type="component" value="Unassembled WGS sequence"/>
</dbReference>
<comment type="caution">
    <text evidence="2">The sequence shown here is derived from an EMBL/GenBank/DDBJ whole genome shotgun (WGS) entry which is preliminary data.</text>
</comment>
<feature type="region of interest" description="Disordered" evidence="1">
    <location>
        <begin position="129"/>
        <end position="167"/>
    </location>
</feature>